<dbReference type="Proteomes" id="UP001596091">
    <property type="component" value="Unassembled WGS sequence"/>
</dbReference>
<evidence type="ECO:0000259" key="2">
    <source>
        <dbReference type="Pfam" id="PF09836"/>
    </source>
</evidence>
<dbReference type="Pfam" id="PF09836">
    <property type="entry name" value="DUF2063"/>
    <property type="match status" value="1"/>
</dbReference>
<dbReference type="EMBL" id="JBHSPH010000010">
    <property type="protein sequence ID" value="MFC5864803.1"/>
    <property type="molecule type" value="Genomic_DNA"/>
</dbReference>
<keyword evidence="3" id="KW-0238">DNA-binding</keyword>
<feature type="region of interest" description="Disordered" evidence="1">
    <location>
        <begin position="195"/>
        <end position="217"/>
    </location>
</feature>
<keyword evidence="4" id="KW-1185">Reference proteome</keyword>
<dbReference type="InterPro" id="IPR044922">
    <property type="entry name" value="DUF2063_N_sf"/>
</dbReference>
<dbReference type="GO" id="GO:0003677">
    <property type="term" value="F:DNA binding"/>
    <property type="evidence" value="ECO:0007669"/>
    <property type="project" value="UniProtKB-KW"/>
</dbReference>
<comment type="caution">
    <text evidence="3">The sequence shown here is derived from an EMBL/GenBank/DDBJ whole genome shotgun (WGS) entry which is preliminary data.</text>
</comment>
<evidence type="ECO:0000256" key="1">
    <source>
        <dbReference type="SAM" id="MobiDB-lite"/>
    </source>
</evidence>
<evidence type="ECO:0000313" key="4">
    <source>
        <dbReference type="Proteomes" id="UP001596091"/>
    </source>
</evidence>
<dbReference type="InterPro" id="IPR018640">
    <property type="entry name" value="DUF2063"/>
</dbReference>
<accession>A0ABW1EN19</accession>
<feature type="domain" description="Putative DNA-binding" evidence="2">
    <location>
        <begin position="8"/>
        <end position="120"/>
    </location>
</feature>
<name>A0ABW1EN19_9BACT</name>
<dbReference type="RefSeq" id="WP_263332514.1">
    <property type="nucleotide sequence ID" value="NZ_JAGSYH010000001.1"/>
</dbReference>
<reference evidence="4" key="1">
    <citation type="journal article" date="2019" name="Int. J. Syst. Evol. Microbiol.">
        <title>The Global Catalogue of Microorganisms (GCM) 10K type strain sequencing project: providing services to taxonomists for standard genome sequencing and annotation.</title>
        <authorList>
            <consortium name="The Broad Institute Genomics Platform"/>
            <consortium name="The Broad Institute Genome Sequencing Center for Infectious Disease"/>
            <person name="Wu L."/>
            <person name="Ma J."/>
        </authorList>
    </citation>
    <scope>NUCLEOTIDE SEQUENCE [LARGE SCALE GENOMIC DNA]</scope>
    <source>
        <strain evidence="4">JCM 4087</strain>
    </source>
</reference>
<protein>
    <submittedName>
        <fullName evidence="3">DNA-binding domain-containing protein</fullName>
    </submittedName>
</protein>
<organism evidence="3 4">
    <name type="scientific">Acidicapsa dinghuensis</name>
    <dbReference type="NCBI Taxonomy" id="2218256"/>
    <lineage>
        <taxon>Bacteria</taxon>
        <taxon>Pseudomonadati</taxon>
        <taxon>Acidobacteriota</taxon>
        <taxon>Terriglobia</taxon>
        <taxon>Terriglobales</taxon>
        <taxon>Acidobacteriaceae</taxon>
        <taxon>Acidicapsa</taxon>
    </lineage>
</organism>
<dbReference type="Gene3D" id="1.10.150.690">
    <property type="entry name" value="DUF2063"/>
    <property type="match status" value="1"/>
</dbReference>
<feature type="compositionally biased region" description="Basic and acidic residues" evidence="1">
    <location>
        <begin position="195"/>
        <end position="208"/>
    </location>
</feature>
<evidence type="ECO:0000313" key="3">
    <source>
        <dbReference type="EMBL" id="MFC5864803.1"/>
    </source>
</evidence>
<gene>
    <name evidence="3" type="ORF">ACFPT7_21020</name>
</gene>
<proteinExistence type="predicted"/>
<sequence length="297" mass="33993">MTMPLEELQRTMCAAVMQPLTADEDMQPRDTTGRWSGRAMDEVASGFIAPNDRLTAFERLEIYNRQYWFRIQSAFHEDFPALRAVVGSDRFEALMNAYLAQHPSRSFTLRNLGSKLCDWLAENPGYAGRRLTLALDVARVEWAYIEAFDSAERRSLNDEEVAAVNGDSRLALQPHLQLLALSYPADDLVLDMHQREQRETSEAGTRPELEDEEESTPIRLRKRPTWLAVHRSDFSVYYKRLSAPEYRVLTTLREGKTLAEALDAGFTGSRLSATTQLSRVREWFAAWAQLGWICIPE</sequence>